<accession>A0A4C1Y0R6</accession>
<evidence type="ECO:0000313" key="2">
    <source>
        <dbReference type="Proteomes" id="UP000299102"/>
    </source>
</evidence>
<keyword evidence="2" id="KW-1185">Reference proteome</keyword>
<sequence>MMELEGGTEMRDPSRWHYWGVRSFLSGAIQNIRLAEETSATRKRGIKGGIAKVAACDCLLDIMDHQLTVQTWLSVTIIFLELKKDLRGNRCPEAVSKMRAGWGLESGVRFEVEIECRTETSQKRDRYQNDIPVLEAAAELKIWPDRSI</sequence>
<organism evidence="1 2">
    <name type="scientific">Eumeta variegata</name>
    <name type="common">Bagworm moth</name>
    <name type="synonym">Eumeta japonica</name>
    <dbReference type="NCBI Taxonomy" id="151549"/>
    <lineage>
        <taxon>Eukaryota</taxon>
        <taxon>Metazoa</taxon>
        <taxon>Ecdysozoa</taxon>
        <taxon>Arthropoda</taxon>
        <taxon>Hexapoda</taxon>
        <taxon>Insecta</taxon>
        <taxon>Pterygota</taxon>
        <taxon>Neoptera</taxon>
        <taxon>Endopterygota</taxon>
        <taxon>Lepidoptera</taxon>
        <taxon>Glossata</taxon>
        <taxon>Ditrysia</taxon>
        <taxon>Tineoidea</taxon>
        <taxon>Psychidae</taxon>
        <taxon>Oiketicinae</taxon>
        <taxon>Eumeta</taxon>
    </lineage>
</organism>
<evidence type="ECO:0000313" key="1">
    <source>
        <dbReference type="EMBL" id="GBP69468.1"/>
    </source>
</evidence>
<reference evidence="1 2" key="1">
    <citation type="journal article" date="2019" name="Commun. Biol.">
        <title>The bagworm genome reveals a unique fibroin gene that provides high tensile strength.</title>
        <authorList>
            <person name="Kono N."/>
            <person name="Nakamura H."/>
            <person name="Ohtoshi R."/>
            <person name="Tomita M."/>
            <person name="Numata K."/>
            <person name="Arakawa K."/>
        </authorList>
    </citation>
    <scope>NUCLEOTIDE SEQUENCE [LARGE SCALE GENOMIC DNA]</scope>
</reference>
<dbReference type="Proteomes" id="UP000299102">
    <property type="component" value="Unassembled WGS sequence"/>
</dbReference>
<name>A0A4C1Y0R6_EUMVA</name>
<dbReference type="EMBL" id="BGZK01001041">
    <property type="protein sequence ID" value="GBP69468.1"/>
    <property type="molecule type" value="Genomic_DNA"/>
</dbReference>
<gene>
    <name evidence="1" type="ORF">EVAR_48826_1</name>
</gene>
<proteinExistence type="predicted"/>
<dbReference type="AlphaFoldDB" id="A0A4C1Y0R6"/>
<protein>
    <submittedName>
        <fullName evidence="1">Uncharacterized protein</fullName>
    </submittedName>
</protein>
<comment type="caution">
    <text evidence="1">The sequence shown here is derived from an EMBL/GenBank/DDBJ whole genome shotgun (WGS) entry which is preliminary data.</text>
</comment>